<dbReference type="InterPro" id="IPR011009">
    <property type="entry name" value="Kinase-like_dom_sf"/>
</dbReference>
<dbReference type="InterPro" id="IPR051681">
    <property type="entry name" value="Ser/Thr_Kinases-Pseudokinases"/>
</dbReference>
<accession>A0AAD6TRA8</accession>
<feature type="compositionally biased region" description="Low complexity" evidence="1">
    <location>
        <begin position="480"/>
        <end position="499"/>
    </location>
</feature>
<comment type="caution">
    <text evidence="3">The sequence shown here is derived from an EMBL/GenBank/DDBJ whole genome shotgun (WGS) entry which is preliminary data.</text>
</comment>
<evidence type="ECO:0000313" key="3">
    <source>
        <dbReference type="EMBL" id="KAJ7075996.1"/>
    </source>
</evidence>
<gene>
    <name evidence="3" type="ORF">B0H15DRAFT_805837</name>
</gene>
<dbReference type="GO" id="GO:0005524">
    <property type="term" value="F:ATP binding"/>
    <property type="evidence" value="ECO:0007669"/>
    <property type="project" value="InterPro"/>
</dbReference>
<dbReference type="Proteomes" id="UP001222325">
    <property type="component" value="Unassembled WGS sequence"/>
</dbReference>
<dbReference type="EMBL" id="JARJCN010000086">
    <property type="protein sequence ID" value="KAJ7075996.1"/>
    <property type="molecule type" value="Genomic_DNA"/>
</dbReference>
<dbReference type="PROSITE" id="PS50011">
    <property type="entry name" value="PROTEIN_KINASE_DOM"/>
    <property type="match status" value="1"/>
</dbReference>
<dbReference type="PANTHER" id="PTHR44329:SF289">
    <property type="entry name" value="SERINE_THREONINE-PROTEIN KINASE VIK"/>
    <property type="match status" value="1"/>
</dbReference>
<feature type="compositionally biased region" description="Polar residues" evidence="1">
    <location>
        <begin position="299"/>
        <end position="312"/>
    </location>
</feature>
<dbReference type="InterPro" id="IPR016024">
    <property type="entry name" value="ARM-type_fold"/>
</dbReference>
<sequence>MSDPPLPPTAPWIIRFDELHLEDDAHLAGCIAQGRWRNTLVIVKALSKQAEASLWTSLLPHPNVLQIFGVSPSDADPLYLVNQFQPNGNVLRFLQQSPQTDRSKIVPCGMQYLHAHGVVHGSLKPTNVLVDADGTACVSDCGMVEVQTSASPGHRYFSPEAWKGTISRPSDVFAWAMVALEIFTGKAPWGILSEEQIFHVVVRQDSRPDRPDEDLGITDHIWGIMEECWHRESRLRPTFDILVQLLQNSGASRIQPEFHASGSSLSTPHHQLTEEPDTSNRLWTPPAPTSGDNLASLHAQRTSYTGSVTSHGSVPPAYEVLPSTSQHPGSAPPSQPLVYPYPLDQHPGSAPPTSSKFSLNHSGSASPFQPQFNSSGADQYPGSAPPTVLQFEPYAYAPPAIRSATEAMTPPRPQYAHNGSGGSSSTSLSPNDNFDEDGMSPMFNSLNLQSPDTTNTPWSPGTRLGPASSVRTSSSRKYDSQSAQGGSSAGSSSRSQNSRTVPSRLRTIDAINEEPYPPPQGYESARTSLAPTARGYSLAPPPRELKHTPSTVSTFPSEYTPSTARAPSHTYVESVRSESNSSGGTAPNANLLAGALLAEVKEGRKREVIDGYLDRIQKLGLRSHKDAQKLVTAGTIPTLILLLKSRAVEGDGLETVLLALGILTHDPITANTIYRTSTSATLIEILDAARSDDIAALAVWCLARICRSAEVANGLLKLNLAKLLVTKGLKGGQRTARISAWCLGALIRSDSIAESLAEMGLVAALCEHMRRCSGATSTGPDDYSSILYAAARLSRSIKISKALAKGGCVEMLAHFFSTTEDPQVLLWAARCVGCLVRPNGSEVAKILLDAGIARGLARLPSMLATEEVEPLGAFAFAIQRFSCAEWGGGTRKALVEAGVVDALLASLRTAADEPYPQVHIELAYAIALLGDVGGTAIRKEIMSAGGIEILKRVGTASARADVTKACNLAATSITGNVWSRNAGSWTLWL</sequence>
<dbReference type="GO" id="GO:0004674">
    <property type="term" value="F:protein serine/threonine kinase activity"/>
    <property type="evidence" value="ECO:0007669"/>
    <property type="project" value="TreeGrafter"/>
</dbReference>
<feature type="compositionally biased region" description="Polar residues" evidence="1">
    <location>
        <begin position="442"/>
        <end position="459"/>
    </location>
</feature>
<evidence type="ECO:0000259" key="2">
    <source>
        <dbReference type="PROSITE" id="PS50011"/>
    </source>
</evidence>
<feature type="compositionally biased region" description="Polar residues" evidence="1">
    <location>
        <begin position="548"/>
        <end position="565"/>
    </location>
</feature>
<feature type="compositionally biased region" description="Polar residues" evidence="1">
    <location>
        <begin position="351"/>
        <end position="377"/>
    </location>
</feature>
<feature type="compositionally biased region" description="Polar residues" evidence="1">
    <location>
        <begin position="577"/>
        <end position="587"/>
    </location>
</feature>
<dbReference type="InterPro" id="IPR000719">
    <property type="entry name" value="Prot_kinase_dom"/>
</dbReference>
<keyword evidence="4" id="KW-1185">Reference proteome</keyword>
<feature type="domain" description="Protein kinase" evidence="2">
    <location>
        <begin position="1"/>
        <end position="258"/>
    </location>
</feature>
<evidence type="ECO:0000256" key="1">
    <source>
        <dbReference type="SAM" id="MobiDB-lite"/>
    </source>
</evidence>
<name>A0AAD6TRA8_9AGAR</name>
<dbReference type="SUPFAM" id="SSF56112">
    <property type="entry name" value="Protein kinase-like (PK-like)"/>
    <property type="match status" value="1"/>
</dbReference>
<dbReference type="AlphaFoldDB" id="A0AAD6TRA8"/>
<feature type="compositionally biased region" description="Polar residues" evidence="1">
    <location>
        <begin position="261"/>
        <end position="270"/>
    </location>
</feature>
<feature type="region of interest" description="Disordered" evidence="1">
    <location>
        <begin position="409"/>
        <end position="587"/>
    </location>
</feature>
<organism evidence="3 4">
    <name type="scientific">Mycena belliarum</name>
    <dbReference type="NCBI Taxonomy" id="1033014"/>
    <lineage>
        <taxon>Eukaryota</taxon>
        <taxon>Fungi</taxon>
        <taxon>Dikarya</taxon>
        <taxon>Basidiomycota</taxon>
        <taxon>Agaricomycotina</taxon>
        <taxon>Agaricomycetes</taxon>
        <taxon>Agaricomycetidae</taxon>
        <taxon>Agaricales</taxon>
        <taxon>Marasmiineae</taxon>
        <taxon>Mycenaceae</taxon>
        <taxon>Mycena</taxon>
    </lineage>
</organism>
<proteinExistence type="predicted"/>
<dbReference type="SUPFAM" id="SSF48371">
    <property type="entry name" value="ARM repeat"/>
    <property type="match status" value="1"/>
</dbReference>
<reference evidence="3" key="1">
    <citation type="submission" date="2023-03" db="EMBL/GenBank/DDBJ databases">
        <title>Massive genome expansion in bonnet fungi (Mycena s.s.) driven by repeated elements and novel gene families across ecological guilds.</title>
        <authorList>
            <consortium name="Lawrence Berkeley National Laboratory"/>
            <person name="Harder C.B."/>
            <person name="Miyauchi S."/>
            <person name="Viragh M."/>
            <person name="Kuo A."/>
            <person name="Thoen E."/>
            <person name="Andreopoulos B."/>
            <person name="Lu D."/>
            <person name="Skrede I."/>
            <person name="Drula E."/>
            <person name="Henrissat B."/>
            <person name="Morin E."/>
            <person name="Kohler A."/>
            <person name="Barry K."/>
            <person name="LaButti K."/>
            <person name="Morin E."/>
            <person name="Salamov A."/>
            <person name="Lipzen A."/>
            <person name="Mereny Z."/>
            <person name="Hegedus B."/>
            <person name="Baldrian P."/>
            <person name="Stursova M."/>
            <person name="Weitz H."/>
            <person name="Taylor A."/>
            <person name="Grigoriev I.V."/>
            <person name="Nagy L.G."/>
            <person name="Martin F."/>
            <person name="Kauserud H."/>
        </authorList>
    </citation>
    <scope>NUCLEOTIDE SEQUENCE</scope>
    <source>
        <strain evidence="3">CBHHK173m</strain>
    </source>
</reference>
<dbReference type="InterPro" id="IPR001245">
    <property type="entry name" value="Ser-Thr/Tyr_kinase_cat_dom"/>
</dbReference>
<feature type="region of interest" description="Disordered" evidence="1">
    <location>
        <begin position="258"/>
        <end position="386"/>
    </location>
</feature>
<dbReference type="PANTHER" id="PTHR44329">
    <property type="entry name" value="SERINE/THREONINE-PROTEIN KINASE TNNI3K-RELATED"/>
    <property type="match status" value="1"/>
</dbReference>
<dbReference type="Gene3D" id="1.25.10.10">
    <property type="entry name" value="Leucine-rich Repeat Variant"/>
    <property type="match status" value="2"/>
</dbReference>
<dbReference type="InterPro" id="IPR011989">
    <property type="entry name" value="ARM-like"/>
</dbReference>
<protein>
    <recommendedName>
        <fullName evidence="2">Protein kinase domain-containing protein</fullName>
    </recommendedName>
</protein>
<dbReference type="Gene3D" id="1.10.510.10">
    <property type="entry name" value="Transferase(Phosphotransferase) domain 1"/>
    <property type="match status" value="1"/>
</dbReference>
<evidence type="ECO:0000313" key="4">
    <source>
        <dbReference type="Proteomes" id="UP001222325"/>
    </source>
</evidence>
<dbReference type="Pfam" id="PF07714">
    <property type="entry name" value="PK_Tyr_Ser-Thr"/>
    <property type="match status" value="1"/>
</dbReference>